<dbReference type="Proteomes" id="UP000215914">
    <property type="component" value="Unassembled WGS sequence"/>
</dbReference>
<evidence type="ECO:0000256" key="1">
    <source>
        <dbReference type="ARBA" id="ARBA00022679"/>
    </source>
</evidence>
<dbReference type="PANTHER" id="PTHR47973">
    <property type="entry name" value="CYSTEINE-RICH RECEPTOR-LIKE PROTEIN KINASE 3"/>
    <property type="match status" value="1"/>
</dbReference>
<reference evidence="5" key="1">
    <citation type="journal article" date="2017" name="Nature">
        <title>The sunflower genome provides insights into oil metabolism, flowering and Asterid evolution.</title>
        <authorList>
            <person name="Badouin H."/>
            <person name="Gouzy J."/>
            <person name="Grassa C.J."/>
            <person name="Murat F."/>
            <person name="Staton S.E."/>
            <person name="Cottret L."/>
            <person name="Lelandais-Briere C."/>
            <person name="Owens G.L."/>
            <person name="Carrere S."/>
            <person name="Mayjonade B."/>
            <person name="Legrand L."/>
            <person name="Gill N."/>
            <person name="Kane N.C."/>
            <person name="Bowers J.E."/>
            <person name="Hubner S."/>
            <person name="Bellec A."/>
            <person name="Berard A."/>
            <person name="Berges H."/>
            <person name="Blanchet N."/>
            <person name="Boniface M.C."/>
            <person name="Brunel D."/>
            <person name="Catrice O."/>
            <person name="Chaidir N."/>
            <person name="Claudel C."/>
            <person name="Donnadieu C."/>
            <person name="Faraut T."/>
            <person name="Fievet G."/>
            <person name="Helmstetter N."/>
            <person name="King M."/>
            <person name="Knapp S.J."/>
            <person name="Lai Z."/>
            <person name="Le Paslier M.C."/>
            <person name="Lippi Y."/>
            <person name="Lorenzon L."/>
            <person name="Mandel J.R."/>
            <person name="Marage G."/>
            <person name="Marchand G."/>
            <person name="Marquand E."/>
            <person name="Bret-Mestries E."/>
            <person name="Morien E."/>
            <person name="Nambeesan S."/>
            <person name="Nguyen T."/>
            <person name="Pegot-Espagnet P."/>
            <person name="Pouilly N."/>
            <person name="Raftis F."/>
            <person name="Sallet E."/>
            <person name="Schiex T."/>
            <person name="Thomas J."/>
            <person name="Vandecasteele C."/>
            <person name="Vares D."/>
            <person name="Vear F."/>
            <person name="Vautrin S."/>
            <person name="Crespi M."/>
            <person name="Mangin B."/>
            <person name="Burke J.M."/>
            <person name="Salse J."/>
            <person name="Munos S."/>
            <person name="Vincourt P."/>
            <person name="Rieseberg L.H."/>
            <person name="Langlade N.B."/>
        </authorList>
    </citation>
    <scope>NUCLEOTIDE SEQUENCE</scope>
    <source>
        <tissue evidence="5">Leaves</tissue>
    </source>
</reference>
<keyword evidence="3" id="KW-0418">Kinase</keyword>
<evidence type="ECO:0000313" key="5">
    <source>
        <dbReference type="EMBL" id="KAF5769187.1"/>
    </source>
</evidence>
<keyword evidence="1 5" id="KW-0808">Transferase</keyword>
<keyword evidence="4" id="KW-0067">ATP-binding</keyword>
<sequence>MGYLLPDYLKYGKATDETDIFSYGVVVLELCCGLRPIERELRGHKMNNLLAWVWELHSKSAICDAVDKRLNKEFHPNVREACLAGRAC</sequence>
<dbReference type="Gramene" id="mRNA:HanXRQr2_Chr14g0645371">
    <property type="protein sequence ID" value="mRNA:HanXRQr2_Chr14g0645371"/>
    <property type="gene ID" value="HanXRQr2_Chr14g0645371"/>
</dbReference>
<dbReference type="InterPro" id="IPR011009">
    <property type="entry name" value="Kinase-like_dom_sf"/>
</dbReference>
<dbReference type="InterPro" id="IPR052059">
    <property type="entry name" value="CR_Ser/Thr_kinase"/>
</dbReference>
<dbReference type="AlphaFoldDB" id="A0A9K3E9P6"/>
<dbReference type="EMBL" id="MNCJ02000329">
    <property type="protein sequence ID" value="KAF5769187.1"/>
    <property type="molecule type" value="Genomic_DNA"/>
</dbReference>
<protein>
    <recommendedName>
        <fullName evidence="7">Protein kinase domain-containing protein</fullName>
    </recommendedName>
</protein>
<accession>A0A9K3E9P6</accession>
<evidence type="ECO:0000256" key="4">
    <source>
        <dbReference type="ARBA" id="ARBA00022840"/>
    </source>
</evidence>
<dbReference type="SUPFAM" id="SSF56112">
    <property type="entry name" value="Protein kinase-like (PK-like)"/>
    <property type="match status" value="1"/>
</dbReference>
<comment type="caution">
    <text evidence="5">The sequence shown here is derived from an EMBL/GenBank/DDBJ whole genome shotgun (WGS) entry which is preliminary data.</text>
</comment>
<name>A0A9K3E9P6_HELAN</name>
<dbReference type="GO" id="GO:0016301">
    <property type="term" value="F:kinase activity"/>
    <property type="evidence" value="ECO:0007669"/>
    <property type="project" value="UniProtKB-KW"/>
</dbReference>
<organism evidence="5 6">
    <name type="scientific">Helianthus annuus</name>
    <name type="common">Common sunflower</name>
    <dbReference type="NCBI Taxonomy" id="4232"/>
    <lineage>
        <taxon>Eukaryota</taxon>
        <taxon>Viridiplantae</taxon>
        <taxon>Streptophyta</taxon>
        <taxon>Embryophyta</taxon>
        <taxon>Tracheophyta</taxon>
        <taxon>Spermatophyta</taxon>
        <taxon>Magnoliopsida</taxon>
        <taxon>eudicotyledons</taxon>
        <taxon>Gunneridae</taxon>
        <taxon>Pentapetalae</taxon>
        <taxon>asterids</taxon>
        <taxon>campanulids</taxon>
        <taxon>Asterales</taxon>
        <taxon>Asteraceae</taxon>
        <taxon>Asteroideae</taxon>
        <taxon>Heliantheae alliance</taxon>
        <taxon>Heliantheae</taxon>
        <taxon>Helianthus</taxon>
    </lineage>
</organism>
<evidence type="ECO:0000256" key="2">
    <source>
        <dbReference type="ARBA" id="ARBA00022741"/>
    </source>
</evidence>
<reference evidence="5" key="2">
    <citation type="submission" date="2020-06" db="EMBL/GenBank/DDBJ databases">
        <title>Helianthus annuus Genome sequencing and assembly Release 2.</title>
        <authorList>
            <person name="Gouzy J."/>
            <person name="Langlade N."/>
            <person name="Munos S."/>
        </authorList>
    </citation>
    <scope>NUCLEOTIDE SEQUENCE</scope>
    <source>
        <tissue evidence="5">Leaves</tissue>
    </source>
</reference>
<evidence type="ECO:0008006" key="7">
    <source>
        <dbReference type="Google" id="ProtNLM"/>
    </source>
</evidence>
<evidence type="ECO:0000313" key="6">
    <source>
        <dbReference type="Proteomes" id="UP000215914"/>
    </source>
</evidence>
<dbReference type="GO" id="GO:0005524">
    <property type="term" value="F:ATP binding"/>
    <property type="evidence" value="ECO:0007669"/>
    <property type="project" value="UniProtKB-KW"/>
</dbReference>
<evidence type="ECO:0000256" key="3">
    <source>
        <dbReference type="ARBA" id="ARBA00022777"/>
    </source>
</evidence>
<gene>
    <name evidence="5" type="ORF">HanXRQr2_Chr14g0645371</name>
</gene>
<proteinExistence type="predicted"/>
<keyword evidence="2" id="KW-0547">Nucleotide-binding</keyword>
<keyword evidence="6" id="KW-1185">Reference proteome</keyword>
<dbReference type="Gene3D" id="1.10.510.10">
    <property type="entry name" value="Transferase(Phosphotransferase) domain 1"/>
    <property type="match status" value="1"/>
</dbReference>